<dbReference type="Pfam" id="PF12796">
    <property type="entry name" value="Ank_2"/>
    <property type="match status" value="1"/>
</dbReference>
<comment type="catalytic activity">
    <reaction evidence="6">
        <text>a 1,2-diacyl-sn-glycero-3-phosphocholine + H2O = a 1-acyl-sn-glycero-3-phosphocholine + a fatty acid + H(+)</text>
        <dbReference type="Rhea" id="RHEA:15801"/>
        <dbReference type="ChEBI" id="CHEBI:15377"/>
        <dbReference type="ChEBI" id="CHEBI:15378"/>
        <dbReference type="ChEBI" id="CHEBI:28868"/>
        <dbReference type="ChEBI" id="CHEBI:57643"/>
        <dbReference type="ChEBI" id="CHEBI:58168"/>
        <dbReference type="EC" id="3.1.1.4"/>
    </reaction>
    <physiologicalReaction direction="left-to-right" evidence="6">
        <dbReference type="Rhea" id="RHEA:15802"/>
    </physiologicalReaction>
</comment>
<evidence type="ECO:0000256" key="8">
    <source>
        <dbReference type="PROSITE-ProRule" id="PRU01161"/>
    </source>
</evidence>
<evidence type="ECO:0000256" key="3">
    <source>
        <dbReference type="ARBA" id="ARBA00022801"/>
    </source>
</evidence>
<feature type="repeat" description="ANK" evidence="7">
    <location>
        <begin position="67"/>
        <end position="88"/>
    </location>
</feature>
<dbReference type="Gene3D" id="1.25.40.20">
    <property type="entry name" value="Ankyrin repeat-containing domain"/>
    <property type="match status" value="1"/>
</dbReference>
<feature type="active site" description="Nucleophile" evidence="8">
    <location>
        <position position="194"/>
    </location>
</feature>
<feature type="domain" description="PNPLA" evidence="10">
    <location>
        <begin position="156"/>
        <end position="340"/>
    </location>
</feature>
<dbReference type="PROSITE" id="PS50088">
    <property type="entry name" value="ANK_REPEAT"/>
    <property type="match status" value="1"/>
</dbReference>
<reference evidence="11 12" key="1">
    <citation type="journal article" date="2017" name="Curr. Biol.">
        <title>Genome architecture and evolution of a unichromosomal asexual nematode.</title>
        <authorList>
            <person name="Fradin H."/>
            <person name="Zegar C."/>
            <person name="Gutwein M."/>
            <person name="Lucas J."/>
            <person name="Kovtun M."/>
            <person name="Corcoran D."/>
            <person name="Baugh L.R."/>
            <person name="Kiontke K."/>
            <person name="Gunsalus K."/>
            <person name="Fitch D.H."/>
            <person name="Piano F."/>
        </authorList>
    </citation>
    <scope>NUCLEOTIDE SEQUENCE [LARGE SCALE GENOMIC DNA]</scope>
    <source>
        <strain evidence="11">PF1309</strain>
    </source>
</reference>
<keyword evidence="3 8" id="KW-0378">Hydrolase</keyword>
<dbReference type="PANTHER" id="PTHR24139">
    <property type="entry name" value="CALCIUM-INDEPENDENT PHOSPHOLIPASE A2"/>
    <property type="match status" value="1"/>
</dbReference>
<organism evidence="11 12">
    <name type="scientific">Diploscapter pachys</name>
    <dbReference type="NCBI Taxonomy" id="2018661"/>
    <lineage>
        <taxon>Eukaryota</taxon>
        <taxon>Metazoa</taxon>
        <taxon>Ecdysozoa</taxon>
        <taxon>Nematoda</taxon>
        <taxon>Chromadorea</taxon>
        <taxon>Rhabditida</taxon>
        <taxon>Rhabditina</taxon>
        <taxon>Rhabditomorpha</taxon>
        <taxon>Rhabditoidea</taxon>
        <taxon>Rhabditidae</taxon>
        <taxon>Diploscapter</taxon>
    </lineage>
</organism>
<proteinExistence type="predicted"/>
<dbReference type="GO" id="GO:0047499">
    <property type="term" value="F:calcium-independent phospholipase A2 activity"/>
    <property type="evidence" value="ECO:0007669"/>
    <property type="project" value="InterPro"/>
</dbReference>
<evidence type="ECO:0000256" key="7">
    <source>
        <dbReference type="PROSITE-ProRule" id="PRU00023"/>
    </source>
</evidence>
<sequence>MFGRRRSDSKAKTANSDERQKEEPLSEDEIDECAHGESLFDAARFNDLDRVIKIFTKGVSMGQVDEHGNTLLHIAAMNGHRTMCRALIVFAAPRAIWQHQNKMGLTAEDLAVDEEIKADLHAFSHTADYSQDPNCLYNSKLINETKKWKKNSKVLFSMDGGGIRALITSQILVHLDGLMNGTLMQRVDYVAGTSCGGLLALLLTTNNRKVEECRRFVFQYKDKVFCGNDMKVPKHNSNGLEYVAKNATGWGEAKMDSITKHRLIVTVANTRTSPSQLVLFRSFSPRIPEAQRKQSEFLQPDRLELWKAARCTSAAPYFFESYHGLSDGGLVANNPTLTLMTDFYQTQKMDLANSDEMNPYEPETVGCVISLGTGKFPVEPSEGIDVSIHPMKNPMKAAKSLLKSLTNAKNLFVLLLKECTTSNGTPVKFSPHLSEPMNLDETDDLKCIGIMWETELYIMTDAYQDMRQLANFLLKKPIDSRDGKENREGRIEQNSNNNKICDKTPDLAKELEEQSNEV</sequence>
<evidence type="ECO:0000256" key="6">
    <source>
        <dbReference type="ARBA" id="ARBA00023422"/>
    </source>
</evidence>
<dbReference type="GO" id="GO:0005739">
    <property type="term" value="C:mitochondrion"/>
    <property type="evidence" value="ECO:0007669"/>
    <property type="project" value="TreeGrafter"/>
</dbReference>
<dbReference type="InterPro" id="IPR036770">
    <property type="entry name" value="Ankyrin_rpt-contain_sf"/>
</dbReference>
<dbReference type="InterPro" id="IPR002641">
    <property type="entry name" value="PNPLA_dom"/>
</dbReference>
<comment type="caution">
    <text evidence="11">The sequence shown here is derived from an EMBL/GenBank/DDBJ whole genome shotgun (WGS) entry which is preliminary data.</text>
</comment>
<dbReference type="SUPFAM" id="SSF52151">
    <property type="entry name" value="FabD/lysophospholipase-like"/>
    <property type="match status" value="1"/>
</dbReference>
<accession>A0A2A2LEG3</accession>
<keyword evidence="4 7" id="KW-0040">ANK repeat</keyword>
<dbReference type="OrthoDB" id="10021675at2759"/>
<gene>
    <name evidence="11" type="ORF">WR25_18286</name>
</gene>
<keyword evidence="12" id="KW-1185">Reference proteome</keyword>
<dbReference type="InterPro" id="IPR016035">
    <property type="entry name" value="Acyl_Trfase/lysoPLipase"/>
</dbReference>
<evidence type="ECO:0000256" key="1">
    <source>
        <dbReference type="ARBA" id="ARBA00013278"/>
    </source>
</evidence>
<name>A0A2A2LEG3_9BILA</name>
<evidence type="ECO:0000256" key="5">
    <source>
        <dbReference type="ARBA" id="ARBA00023098"/>
    </source>
</evidence>
<evidence type="ECO:0000313" key="12">
    <source>
        <dbReference type="Proteomes" id="UP000218231"/>
    </source>
</evidence>
<feature type="short sequence motif" description="DGA/G" evidence="8">
    <location>
        <begin position="327"/>
        <end position="329"/>
    </location>
</feature>
<dbReference type="PROSITE" id="PS50297">
    <property type="entry name" value="ANK_REP_REGION"/>
    <property type="match status" value="1"/>
</dbReference>
<feature type="region of interest" description="Disordered" evidence="9">
    <location>
        <begin position="479"/>
        <end position="518"/>
    </location>
</feature>
<dbReference type="PROSITE" id="PS51635">
    <property type="entry name" value="PNPLA"/>
    <property type="match status" value="1"/>
</dbReference>
<dbReference type="GO" id="GO:2000304">
    <property type="term" value="P:positive regulation of ceramide biosynthetic process"/>
    <property type="evidence" value="ECO:0007669"/>
    <property type="project" value="TreeGrafter"/>
</dbReference>
<feature type="compositionally biased region" description="Basic and acidic residues" evidence="9">
    <location>
        <begin position="1"/>
        <end position="24"/>
    </location>
</feature>
<dbReference type="InterPro" id="IPR002110">
    <property type="entry name" value="Ankyrin_rpt"/>
</dbReference>
<evidence type="ECO:0000259" key="10">
    <source>
        <dbReference type="PROSITE" id="PS51635"/>
    </source>
</evidence>
<dbReference type="AlphaFoldDB" id="A0A2A2LEG3"/>
<evidence type="ECO:0000256" key="2">
    <source>
        <dbReference type="ARBA" id="ARBA00022737"/>
    </source>
</evidence>
<dbReference type="SUPFAM" id="SSF48403">
    <property type="entry name" value="Ankyrin repeat"/>
    <property type="match status" value="1"/>
</dbReference>
<dbReference type="EC" id="3.1.1.4" evidence="1"/>
<dbReference type="Pfam" id="PF01734">
    <property type="entry name" value="Patatin"/>
    <property type="match status" value="1"/>
</dbReference>
<feature type="compositionally biased region" description="Basic and acidic residues" evidence="9">
    <location>
        <begin position="500"/>
        <end position="512"/>
    </location>
</feature>
<dbReference type="Proteomes" id="UP000218231">
    <property type="component" value="Unassembled WGS sequence"/>
</dbReference>
<dbReference type="GO" id="GO:0052816">
    <property type="term" value="F:long-chain fatty acyl-CoA hydrolase activity"/>
    <property type="evidence" value="ECO:0007669"/>
    <property type="project" value="TreeGrafter"/>
</dbReference>
<keyword evidence="5 8" id="KW-0443">Lipid metabolism</keyword>
<feature type="region of interest" description="Disordered" evidence="9">
    <location>
        <begin position="1"/>
        <end position="30"/>
    </location>
</feature>
<protein>
    <recommendedName>
        <fullName evidence="1">phospholipase A2</fullName>
        <ecNumber evidence="1">3.1.1.4</ecNumber>
    </recommendedName>
</protein>
<dbReference type="InterPro" id="IPR047148">
    <property type="entry name" value="PLPL9"/>
</dbReference>
<evidence type="ECO:0000256" key="4">
    <source>
        <dbReference type="ARBA" id="ARBA00023043"/>
    </source>
</evidence>
<keyword evidence="2" id="KW-0677">Repeat</keyword>
<feature type="active site" description="Proton acceptor" evidence="8">
    <location>
        <position position="327"/>
    </location>
</feature>
<dbReference type="STRING" id="2018661.A0A2A2LEG3"/>
<dbReference type="PANTHER" id="PTHR24139:SF34">
    <property type="entry name" value="85_88 KDA CALCIUM-INDEPENDENT PHOSPHOLIPASE A2"/>
    <property type="match status" value="1"/>
</dbReference>
<comment type="caution">
    <text evidence="8">Lacks conserved residue(s) required for the propagation of feature annotation.</text>
</comment>
<feature type="short sequence motif" description="GXSXG" evidence="8">
    <location>
        <begin position="192"/>
        <end position="196"/>
    </location>
</feature>
<dbReference type="Gene3D" id="3.40.1090.10">
    <property type="entry name" value="Cytosolic phospholipase A2 catalytic domain"/>
    <property type="match status" value="1"/>
</dbReference>
<feature type="compositionally biased region" description="Basic and acidic residues" evidence="9">
    <location>
        <begin position="479"/>
        <end position="491"/>
    </location>
</feature>
<dbReference type="EMBL" id="LIAE01006846">
    <property type="protein sequence ID" value="PAV84478.1"/>
    <property type="molecule type" value="Genomic_DNA"/>
</dbReference>
<evidence type="ECO:0000313" key="11">
    <source>
        <dbReference type="EMBL" id="PAV84478.1"/>
    </source>
</evidence>
<evidence type="ECO:0000256" key="9">
    <source>
        <dbReference type="SAM" id="MobiDB-lite"/>
    </source>
</evidence>
<keyword evidence="8" id="KW-0442">Lipid degradation</keyword>
<dbReference type="GO" id="GO:0016042">
    <property type="term" value="P:lipid catabolic process"/>
    <property type="evidence" value="ECO:0007669"/>
    <property type="project" value="UniProtKB-UniRule"/>
</dbReference>